<evidence type="ECO:0000256" key="2">
    <source>
        <dbReference type="ARBA" id="ARBA00023239"/>
    </source>
</evidence>
<dbReference type="InterPro" id="IPR051818">
    <property type="entry name" value="TPP_dependent_decarboxylase"/>
</dbReference>
<dbReference type="Gene3D" id="3.40.50.970">
    <property type="match status" value="1"/>
</dbReference>
<reference evidence="4" key="1">
    <citation type="journal article" date="2019" name="Int. J. Syst. Evol. Microbiol.">
        <title>The Global Catalogue of Microorganisms (GCM) 10K type strain sequencing project: providing services to taxonomists for standard genome sequencing and annotation.</title>
        <authorList>
            <consortium name="The Broad Institute Genomics Platform"/>
            <consortium name="The Broad Institute Genome Sequencing Center for Infectious Disease"/>
            <person name="Wu L."/>
            <person name="Ma J."/>
        </authorList>
    </citation>
    <scope>NUCLEOTIDE SEQUENCE [LARGE SCALE GENOMIC DNA]</scope>
    <source>
        <strain evidence="4">CGMCC 4.7645</strain>
    </source>
</reference>
<comment type="caution">
    <text evidence="3">The sequence shown here is derived from an EMBL/GenBank/DDBJ whole genome shotgun (WGS) entry which is preliminary data.</text>
</comment>
<dbReference type="PANTHER" id="PTHR42818:SF1">
    <property type="entry name" value="SULFOPYRUVATE DECARBOXYLASE"/>
    <property type="match status" value="1"/>
</dbReference>
<dbReference type="SUPFAM" id="SSF52518">
    <property type="entry name" value="Thiamin diphosphate-binding fold (THDP-binding)"/>
    <property type="match status" value="1"/>
</dbReference>
<sequence length="175" mass="18616">MSTRTPTAPAWPDQLYEVLRANGYTQFAYVPDSGLKRIIERATDDPDAIALPLANEGEGVGIVTGCYLGGSRGVLLMQSGGVGNCVNYLSLVRHCAVPFLSVVTMRGDWGEQNPWQYPMGQAAEGVLNAIGVQTLPVHHAEEVAPTVEAAAGAVERAGRAVVILLSQRLLGVKKF</sequence>
<accession>A0ABW5FYG2</accession>
<evidence type="ECO:0000313" key="3">
    <source>
        <dbReference type="EMBL" id="MFD2420098.1"/>
    </source>
</evidence>
<dbReference type="InterPro" id="IPR029061">
    <property type="entry name" value="THDP-binding"/>
</dbReference>
<dbReference type="EMBL" id="JBHUKR010000017">
    <property type="protein sequence ID" value="MFD2420098.1"/>
    <property type="molecule type" value="Genomic_DNA"/>
</dbReference>
<keyword evidence="2" id="KW-0456">Lyase</keyword>
<proteinExistence type="predicted"/>
<evidence type="ECO:0000256" key="1">
    <source>
        <dbReference type="ARBA" id="ARBA00022793"/>
    </source>
</evidence>
<keyword evidence="4" id="KW-1185">Reference proteome</keyword>
<protein>
    <submittedName>
        <fullName evidence="3">Phosphonopyruvate decarboxylase</fullName>
    </submittedName>
</protein>
<organism evidence="3 4">
    <name type="scientific">Amycolatopsis pigmentata</name>
    <dbReference type="NCBI Taxonomy" id="450801"/>
    <lineage>
        <taxon>Bacteria</taxon>
        <taxon>Bacillati</taxon>
        <taxon>Actinomycetota</taxon>
        <taxon>Actinomycetes</taxon>
        <taxon>Pseudonocardiales</taxon>
        <taxon>Pseudonocardiaceae</taxon>
        <taxon>Amycolatopsis</taxon>
    </lineage>
</organism>
<dbReference type="PANTHER" id="PTHR42818">
    <property type="entry name" value="SULFOPYRUVATE DECARBOXYLASE SUBUNIT ALPHA"/>
    <property type="match status" value="1"/>
</dbReference>
<gene>
    <name evidence="3" type="ORF">ACFSXZ_27590</name>
</gene>
<evidence type="ECO:0000313" key="4">
    <source>
        <dbReference type="Proteomes" id="UP001597417"/>
    </source>
</evidence>
<dbReference type="CDD" id="cd07035">
    <property type="entry name" value="TPP_PYR_POX_like"/>
    <property type="match status" value="1"/>
</dbReference>
<name>A0ABW5FYG2_9PSEU</name>
<dbReference type="RefSeq" id="WP_378268129.1">
    <property type="nucleotide sequence ID" value="NZ_JBHUKR010000017.1"/>
</dbReference>
<dbReference type="Proteomes" id="UP001597417">
    <property type="component" value="Unassembled WGS sequence"/>
</dbReference>
<keyword evidence="1" id="KW-0210">Decarboxylase</keyword>